<reference evidence="2 3" key="1">
    <citation type="submission" date="2019-05" db="EMBL/GenBank/DDBJ databases">
        <title>Another draft genome of Portunus trituberculatus and its Hox gene families provides insights of decapod evolution.</title>
        <authorList>
            <person name="Jeong J.-H."/>
            <person name="Song I."/>
            <person name="Kim S."/>
            <person name="Choi T."/>
            <person name="Kim D."/>
            <person name="Ryu S."/>
            <person name="Kim W."/>
        </authorList>
    </citation>
    <scope>NUCLEOTIDE SEQUENCE [LARGE SCALE GENOMIC DNA]</scope>
    <source>
        <tissue evidence="2">Muscle</tissue>
    </source>
</reference>
<name>A0A5B7JW30_PORTR</name>
<keyword evidence="3" id="KW-1185">Reference proteome</keyword>
<dbReference type="EMBL" id="VSRR010115347">
    <property type="protein sequence ID" value="MPC98735.1"/>
    <property type="molecule type" value="Genomic_DNA"/>
</dbReference>
<organism evidence="2 3">
    <name type="scientific">Portunus trituberculatus</name>
    <name type="common">Swimming crab</name>
    <name type="synonym">Neptunus trituberculatus</name>
    <dbReference type="NCBI Taxonomy" id="210409"/>
    <lineage>
        <taxon>Eukaryota</taxon>
        <taxon>Metazoa</taxon>
        <taxon>Ecdysozoa</taxon>
        <taxon>Arthropoda</taxon>
        <taxon>Crustacea</taxon>
        <taxon>Multicrustacea</taxon>
        <taxon>Malacostraca</taxon>
        <taxon>Eumalacostraca</taxon>
        <taxon>Eucarida</taxon>
        <taxon>Decapoda</taxon>
        <taxon>Pleocyemata</taxon>
        <taxon>Brachyura</taxon>
        <taxon>Eubrachyura</taxon>
        <taxon>Portunoidea</taxon>
        <taxon>Portunidae</taxon>
        <taxon>Portuninae</taxon>
        <taxon>Portunus</taxon>
    </lineage>
</organism>
<dbReference type="Proteomes" id="UP000324222">
    <property type="component" value="Unassembled WGS sequence"/>
</dbReference>
<proteinExistence type="predicted"/>
<dbReference type="AlphaFoldDB" id="A0A5B7JW30"/>
<gene>
    <name evidence="2" type="ORF">E2C01_094116</name>
</gene>
<evidence type="ECO:0000313" key="2">
    <source>
        <dbReference type="EMBL" id="MPC98735.1"/>
    </source>
</evidence>
<protein>
    <submittedName>
        <fullName evidence="2">Uncharacterized protein</fullName>
    </submittedName>
</protein>
<evidence type="ECO:0000256" key="1">
    <source>
        <dbReference type="SAM" id="MobiDB-lite"/>
    </source>
</evidence>
<comment type="caution">
    <text evidence="2">The sequence shown here is derived from an EMBL/GenBank/DDBJ whole genome shotgun (WGS) entry which is preliminary data.</text>
</comment>
<evidence type="ECO:0000313" key="3">
    <source>
        <dbReference type="Proteomes" id="UP000324222"/>
    </source>
</evidence>
<feature type="compositionally biased region" description="Low complexity" evidence="1">
    <location>
        <begin position="23"/>
        <end position="39"/>
    </location>
</feature>
<feature type="region of interest" description="Disordered" evidence="1">
    <location>
        <begin position="1"/>
        <end position="45"/>
    </location>
</feature>
<accession>A0A5B7JW30</accession>
<sequence>MTVQHLLLPDSLSLSTNQPTPMPSSSPLQPTSTSSTTTPNHHHHHHHHHHRCHLQILERCLSLTCFKSTCTHYLTRPYLSIPGHHQTYLPTLHT</sequence>